<accession>A0A0G4HCJ0</accession>
<dbReference type="EMBL" id="CDMZ01002292">
    <property type="protein sequence ID" value="CEM41711.1"/>
    <property type="molecule type" value="Genomic_DNA"/>
</dbReference>
<dbReference type="VEuPathDB" id="CryptoDB:Cvel_26192"/>
<dbReference type="SUPFAM" id="SSF50475">
    <property type="entry name" value="FMN-binding split barrel"/>
    <property type="match status" value="1"/>
</dbReference>
<name>A0A0G4HCJ0_9ALVE</name>
<proteinExistence type="predicted"/>
<protein>
    <recommendedName>
        <fullName evidence="2">Pyridoxamine 5'-phosphate oxidase putative domain-containing protein</fullName>
    </recommendedName>
</protein>
<reference evidence="1" key="1">
    <citation type="submission" date="2014-11" db="EMBL/GenBank/DDBJ databases">
        <authorList>
            <person name="Otto D Thomas"/>
            <person name="Naeem Raeece"/>
        </authorList>
    </citation>
    <scope>NUCLEOTIDE SEQUENCE</scope>
</reference>
<sequence>MLKAAKTIIADSGKFANITTVRKETSLGEEAIQPVSRIVNAVGPVEDAEHPFFFYFATKPVTRKVRELKECPFSTITWTELCKGPSTPTGQLNALGIARPVPSGPAGDVLRERHWQPFWANHYSKGPLDSPDYMLFEFVPYQLEFSSYDKDIAIGGPFSDTWEPFILRRLPAAASCSSGGSSSSENVEALLSLIVQSPWVKANSFES</sequence>
<evidence type="ECO:0008006" key="2">
    <source>
        <dbReference type="Google" id="ProtNLM"/>
    </source>
</evidence>
<dbReference type="InterPro" id="IPR012349">
    <property type="entry name" value="Split_barrel_FMN-bd"/>
</dbReference>
<dbReference type="Gene3D" id="2.30.110.10">
    <property type="entry name" value="Electron Transport, Fmn-binding Protein, Chain A"/>
    <property type="match status" value="1"/>
</dbReference>
<evidence type="ECO:0000313" key="1">
    <source>
        <dbReference type="EMBL" id="CEM41711.1"/>
    </source>
</evidence>
<organism evidence="1">
    <name type="scientific">Chromera velia CCMP2878</name>
    <dbReference type="NCBI Taxonomy" id="1169474"/>
    <lineage>
        <taxon>Eukaryota</taxon>
        <taxon>Sar</taxon>
        <taxon>Alveolata</taxon>
        <taxon>Colpodellida</taxon>
        <taxon>Chromeraceae</taxon>
        <taxon>Chromera</taxon>
    </lineage>
</organism>
<dbReference type="AlphaFoldDB" id="A0A0G4HCJ0"/>
<gene>
    <name evidence="1" type="ORF">Cvel_26192</name>
</gene>